<keyword evidence="1" id="KW-0472">Membrane</keyword>
<evidence type="ECO:0000313" key="3">
    <source>
        <dbReference type="Proteomes" id="UP000077071"/>
    </source>
</evidence>
<dbReference type="KEGG" id="rtn:A6122_0671"/>
<dbReference type="PATRIC" id="fig|33888.3.peg.746"/>
<dbReference type="EMBL" id="CP015515">
    <property type="protein sequence ID" value="AND15827.1"/>
    <property type="molecule type" value="Genomic_DNA"/>
</dbReference>
<keyword evidence="1" id="KW-0812">Transmembrane</keyword>
<feature type="transmembrane region" description="Helical" evidence="1">
    <location>
        <begin position="145"/>
        <end position="165"/>
    </location>
</feature>
<dbReference type="Pfam" id="PF19877">
    <property type="entry name" value="DUF6350"/>
    <property type="match status" value="1"/>
</dbReference>
<dbReference type="OrthoDB" id="3742900at2"/>
<accession>A0A160KR88</accession>
<feature type="transmembrane region" description="Helical" evidence="1">
    <location>
        <begin position="240"/>
        <end position="265"/>
    </location>
</feature>
<proteinExistence type="predicted"/>
<dbReference type="RefSeq" id="WP_068251675.1">
    <property type="nucleotide sequence ID" value="NZ_CP015515.1"/>
</dbReference>
<gene>
    <name evidence="2" type="ORF">A6122_0671</name>
</gene>
<name>A0A160KR88_9MICO</name>
<dbReference type="AlphaFoldDB" id="A0A160KR88"/>
<organism evidence="2 3">
    <name type="scientific">Rathayibacter tritici</name>
    <dbReference type="NCBI Taxonomy" id="33888"/>
    <lineage>
        <taxon>Bacteria</taxon>
        <taxon>Bacillati</taxon>
        <taxon>Actinomycetota</taxon>
        <taxon>Actinomycetes</taxon>
        <taxon>Micrococcales</taxon>
        <taxon>Microbacteriaceae</taxon>
        <taxon>Rathayibacter</taxon>
    </lineage>
</organism>
<feature type="transmembrane region" description="Helical" evidence="1">
    <location>
        <begin position="277"/>
        <end position="296"/>
    </location>
</feature>
<keyword evidence="3" id="KW-1185">Reference proteome</keyword>
<feature type="transmembrane region" description="Helical" evidence="1">
    <location>
        <begin position="203"/>
        <end position="228"/>
    </location>
</feature>
<feature type="transmembrane region" description="Helical" evidence="1">
    <location>
        <begin position="83"/>
        <end position="101"/>
    </location>
</feature>
<feature type="transmembrane region" description="Helical" evidence="1">
    <location>
        <begin position="378"/>
        <end position="398"/>
    </location>
</feature>
<dbReference type="Proteomes" id="UP000077071">
    <property type="component" value="Chromosome"/>
</dbReference>
<keyword evidence="1" id="KW-1133">Transmembrane helix</keyword>
<reference evidence="2 3" key="1">
    <citation type="submission" date="2016-05" db="EMBL/GenBank/DDBJ databases">
        <title>Complete genome sequence of Rathayibacter tritici NCPPB 1953.</title>
        <authorList>
            <person name="Park J."/>
            <person name="Lee H.-H."/>
            <person name="Lee S.-W."/>
            <person name="Seo Y.-S."/>
        </authorList>
    </citation>
    <scope>NUCLEOTIDE SEQUENCE [LARGE SCALE GENOMIC DNA]</scope>
    <source>
        <strain evidence="2 3">NCPPB 1953</strain>
    </source>
</reference>
<evidence type="ECO:0000313" key="2">
    <source>
        <dbReference type="EMBL" id="AND15827.1"/>
    </source>
</evidence>
<feature type="transmembrane region" description="Helical" evidence="1">
    <location>
        <begin position="335"/>
        <end position="358"/>
    </location>
</feature>
<feature type="transmembrane region" description="Helical" evidence="1">
    <location>
        <begin position="113"/>
        <end position="133"/>
    </location>
</feature>
<protein>
    <submittedName>
        <fullName evidence="2">Uncharacterized protein</fullName>
    </submittedName>
</protein>
<evidence type="ECO:0000256" key="1">
    <source>
        <dbReference type="SAM" id="Phobius"/>
    </source>
</evidence>
<dbReference type="STRING" id="33888.A6122_0671"/>
<feature type="transmembrane region" description="Helical" evidence="1">
    <location>
        <begin position="302"/>
        <end position="323"/>
    </location>
</feature>
<sequence>MNRITVALLAAFDAALSALIGIAIPLVPLTLLWAVQYDTAVDWGVFWRIAADVWLLGHGADLQAGLAPDSALALGLPGGTERFAVTIAPLAFSLLTVFLGVRTGRRAQESPFRAIGILVAIGTYLFLALLVVLSSSDSAATVDPVQGTVLPPLVFALGVLTGAMLHSAGSGEGDRISEFVTESLHRLPEPAPGLILASLRGGALAAAGVIGAAAVLVAVLVVANYTAIVALYEALGGEALGGFTLTLGQVAFVPNLVIWAASWLIGPGFALGTGSAVSPAGTLLGPIPSIPVLAALPQGDVALGFLGLLVPVLAGFAAGWRMRRAVLEALDGRSLLRWGAAAAAGSGVVGGLLLGLLAWFSAGAAGPGRLAQVGPDPLVVGAVAALELALAAGVGIAAGRTARA</sequence>
<dbReference type="InterPro" id="IPR045931">
    <property type="entry name" value="DUF6350"/>
</dbReference>